<keyword evidence="5" id="KW-0663">Pyridoxal phosphate</keyword>
<dbReference type="GO" id="GO:0006520">
    <property type="term" value="P:amino acid metabolic process"/>
    <property type="evidence" value="ECO:0007669"/>
    <property type="project" value="InterPro"/>
</dbReference>
<dbReference type="InterPro" id="IPR004838">
    <property type="entry name" value="NHTrfase_class1_PyrdxlP-BS"/>
</dbReference>
<dbReference type="Gene3D" id="3.90.1150.10">
    <property type="entry name" value="Aspartate Aminotransferase, domain 1"/>
    <property type="match status" value="1"/>
</dbReference>
<dbReference type="InterPro" id="IPR015424">
    <property type="entry name" value="PyrdxlP-dep_Trfase"/>
</dbReference>
<keyword evidence="3 6" id="KW-0032">Aminotransferase</keyword>
<keyword evidence="4 6" id="KW-0808">Transferase</keyword>
<evidence type="ECO:0000313" key="9">
    <source>
        <dbReference type="Proteomes" id="UP000184233"/>
    </source>
</evidence>
<comment type="cofactor">
    <cofactor evidence="1 6">
        <name>pyridoxal 5'-phosphate</name>
        <dbReference type="ChEBI" id="CHEBI:597326"/>
    </cofactor>
</comment>
<name>A0A1M3L6H6_9BACT</name>
<protein>
    <recommendedName>
        <fullName evidence="6">Aminotransferase</fullName>
        <ecNumber evidence="6">2.6.1.-</ecNumber>
    </recommendedName>
</protein>
<accession>A0A1M3L6H6</accession>
<dbReference type="FunFam" id="3.40.640.10:FF:000033">
    <property type="entry name" value="Aspartate aminotransferase"/>
    <property type="match status" value="1"/>
</dbReference>
<dbReference type="Gene3D" id="3.40.640.10">
    <property type="entry name" value="Type I PLP-dependent aspartate aminotransferase-like (Major domain)"/>
    <property type="match status" value="1"/>
</dbReference>
<gene>
    <name evidence="8" type="ORF">BGO89_00820</name>
</gene>
<comment type="similarity">
    <text evidence="2 6">Belongs to the class-I pyridoxal-phosphate-dependent aminotransferase family.</text>
</comment>
<dbReference type="GO" id="GO:0030170">
    <property type="term" value="F:pyridoxal phosphate binding"/>
    <property type="evidence" value="ECO:0007669"/>
    <property type="project" value="InterPro"/>
</dbReference>
<dbReference type="SUPFAM" id="SSF53383">
    <property type="entry name" value="PLP-dependent transferases"/>
    <property type="match status" value="1"/>
</dbReference>
<dbReference type="InterPro" id="IPR015422">
    <property type="entry name" value="PyrdxlP-dep_Trfase_small"/>
</dbReference>
<organism evidence="8 9">
    <name type="scientific">Candidatus Kapaibacterium thiocyanatum</name>
    <dbReference type="NCBI Taxonomy" id="1895771"/>
    <lineage>
        <taxon>Bacteria</taxon>
        <taxon>Pseudomonadati</taxon>
        <taxon>Candidatus Kapaibacteriota</taxon>
        <taxon>Candidatus Kapaibacteriia</taxon>
        <taxon>Candidatus Kapaibacteriales</taxon>
        <taxon>Candidatus Kapaibacteriaceae</taxon>
        <taxon>Candidatus Kapaibacterium</taxon>
    </lineage>
</organism>
<dbReference type="AlphaFoldDB" id="A0A1M3L6H6"/>
<evidence type="ECO:0000256" key="4">
    <source>
        <dbReference type="ARBA" id="ARBA00022679"/>
    </source>
</evidence>
<dbReference type="GO" id="GO:0008483">
    <property type="term" value="F:transaminase activity"/>
    <property type="evidence" value="ECO:0007669"/>
    <property type="project" value="UniProtKB-KW"/>
</dbReference>
<dbReference type="CDD" id="cd00609">
    <property type="entry name" value="AAT_like"/>
    <property type="match status" value="1"/>
</dbReference>
<dbReference type="InterPro" id="IPR050596">
    <property type="entry name" value="AspAT/PAT-like"/>
</dbReference>
<comment type="caution">
    <text evidence="8">The sequence shown here is derived from an EMBL/GenBank/DDBJ whole genome shotgun (WGS) entry which is preliminary data.</text>
</comment>
<reference evidence="8 9" key="1">
    <citation type="submission" date="2016-09" db="EMBL/GenBank/DDBJ databases">
        <title>Genome-resolved meta-omics ties microbial dynamics to process performance in biotechnology for thiocyanate degradation.</title>
        <authorList>
            <person name="Kantor R.S."/>
            <person name="Huddy R.J."/>
            <person name="Iyer R."/>
            <person name="Thomas B.C."/>
            <person name="Brown C.T."/>
            <person name="Anantharaman K."/>
            <person name="Tringe S."/>
            <person name="Hettich R.L."/>
            <person name="Harrison S.T."/>
            <person name="Banfield J.F."/>
        </authorList>
    </citation>
    <scope>NUCLEOTIDE SEQUENCE [LARGE SCALE GENOMIC DNA]</scope>
    <source>
        <strain evidence="8">59-99</strain>
    </source>
</reference>
<dbReference type="STRING" id="1895771.BGO89_00820"/>
<dbReference type="Proteomes" id="UP000184233">
    <property type="component" value="Unassembled WGS sequence"/>
</dbReference>
<dbReference type="InterPro" id="IPR015421">
    <property type="entry name" value="PyrdxlP-dep_Trfase_major"/>
</dbReference>
<dbReference type="PROSITE" id="PS00105">
    <property type="entry name" value="AA_TRANSFER_CLASS_1"/>
    <property type="match status" value="1"/>
</dbReference>
<dbReference type="PANTHER" id="PTHR46383">
    <property type="entry name" value="ASPARTATE AMINOTRANSFERASE"/>
    <property type="match status" value="1"/>
</dbReference>
<dbReference type="EMBL" id="MKVH01000002">
    <property type="protein sequence ID" value="OJX61167.1"/>
    <property type="molecule type" value="Genomic_DNA"/>
</dbReference>
<sequence>MHIAERISRLGTETAFEVLVKARALEAKGKSVVHLEIGEPDFDTPPNIIQAAKDALDKGFTHYGPAAGLPETRQAIADYINRTRGYDLWKPEEIVVTPGGKPIMFFGMMACIDEGDEVIYPNPGFPIYESVINFLKAKPVPLPLREEKEFRFDVADLEARITPKTRMVILNTPQNPTGGILTREDLAQIAELAIRHNLIVLSDEIYSQVTYGDFKHTSISEFDGMKERTMILDGFSKTFAMTGWRMGYGAFPEHIAKVVAKLQTNVTSCTSSFTQIAGIEALSDRTLPYVSDFLKEFERRRDIIVDGLNAIPGFRCHKPHGAFYVFPNITGTGMTSQEAADFFLYEAGVACLSGTAFGAHGEGFIRFSYANSVEKIQEALKRIEAAVGAKVA</sequence>
<evidence type="ECO:0000256" key="1">
    <source>
        <dbReference type="ARBA" id="ARBA00001933"/>
    </source>
</evidence>
<dbReference type="EC" id="2.6.1.-" evidence="6"/>
<feature type="domain" description="Aminotransferase class I/classII large" evidence="7">
    <location>
        <begin position="31"/>
        <end position="383"/>
    </location>
</feature>
<evidence type="ECO:0000256" key="6">
    <source>
        <dbReference type="RuleBase" id="RU000481"/>
    </source>
</evidence>
<evidence type="ECO:0000256" key="2">
    <source>
        <dbReference type="ARBA" id="ARBA00007441"/>
    </source>
</evidence>
<dbReference type="InterPro" id="IPR004839">
    <property type="entry name" value="Aminotransferase_I/II_large"/>
</dbReference>
<proteinExistence type="inferred from homology"/>
<dbReference type="PANTHER" id="PTHR46383:SF1">
    <property type="entry name" value="ASPARTATE AMINOTRANSFERASE"/>
    <property type="match status" value="1"/>
</dbReference>
<evidence type="ECO:0000259" key="7">
    <source>
        <dbReference type="Pfam" id="PF00155"/>
    </source>
</evidence>
<evidence type="ECO:0000256" key="5">
    <source>
        <dbReference type="ARBA" id="ARBA00022898"/>
    </source>
</evidence>
<evidence type="ECO:0000313" key="8">
    <source>
        <dbReference type="EMBL" id="OJX61167.1"/>
    </source>
</evidence>
<evidence type="ECO:0000256" key="3">
    <source>
        <dbReference type="ARBA" id="ARBA00022576"/>
    </source>
</evidence>
<dbReference type="Pfam" id="PF00155">
    <property type="entry name" value="Aminotran_1_2"/>
    <property type="match status" value="1"/>
</dbReference>